<feature type="binding site" evidence="2">
    <location>
        <position position="275"/>
    </location>
    <ligand>
        <name>Zn(2+)</name>
        <dbReference type="ChEBI" id="CHEBI:29105"/>
        <note>catalytic</note>
    </ligand>
</feature>
<dbReference type="RefSeq" id="WP_095509971.1">
    <property type="nucleotide sequence ID" value="NZ_MQWD01000001.1"/>
</dbReference>
<gene>
    <name evidence="4" type="ORF">BSZ37_07610</name>
</gene>
<dbReference type="Gene3D" id="1.10.1370.30">
    <property type="match status" value="1"/>
</dbReference>
<dbReference type="EC" id="3.4.17.19" evidence="1"/>
<comment type="function">
    <text evidence="1">Broad specificity carboxypetidase that releases amino acids sequentially from the C-terminus, including neutral, aromatic, polar and basic residues.</text>
</comment>
<comment type="catalytic activity">
    <reaction evidence="1">
        <text>Release of a C-terminal amino acid with broad specificity, except for -Pro.</text>
        <dbReference type="EC" id="3.4.17.19"/>
    </reaction>
</comment>
<protein>
    <recommendedName>
        <fullName evidence="1">Metal-dependent carboxypeptidase</fullName>
        <ecNumber evidence="1">3.4.17.19</ecNumber>
    </recommendedName>
</protein>
<dbReference type="CDD" id="cd06460">
    <property type="entry name" value="M32_Taq"/>
    <property type="match status" value="1"/>
</dbReference>
<evidence type="ECO:0000313" key="4">
    <source>
        <dbReference type="EMBL" id="PAP76320.1"/>
    </source>
</evidence>
<dbReference type="Pfam" id="PF02074">
    <property type="entry name" value="Peptidase_M32"/>
    <property type="match status" value="1"/>
</dbReference>
<accession>A0A271IYW2</accession>
<evidence type="ECO:0000313" key="5">
    <source>
        <dbReference type="Proteomes" id="UP000216339"/>
    </source>
</evidence>
<dbReference type="EMBL" id="MQWD01000001">
    <property type="protein sequence ID" value="PAP76320.1"/>
    <property type="molecule type" value="Genomic_DNA"/>
</dbReference>
<dbReference type="Proteomes" id="UP000216339">
    <property type="component" value="Unassembled WGS sequence"/>
</dbReference>
<proteinExistence type="inferred from homology"/>
<keyword evidence="1 2" id="KW-0479">Metal-binding</keyword>
<dbReference type="GO" id="GO:0004181">
    <property type="term" value="F:metallocarboxypeptidase activity"/>
    <property type="evidence" value="ECO:0007669"/>
    <property type="project" value="UniProtKB-UniRule"/>
</dbReference>
<feature type="binding site" evidence="2">
    <location>
        <position position="271"/>
    </location>
    <ligand>
        <name>Zn(2+)</name>
        <dbReference type="ChEBI" id="CHEBI:29105"/>
        <note>catalytic</note>
    </ligand>
</feature>
<evidence type="ECO:0000256" key="1">
    <source>
        <dbReference type="PIRNR" id="PIRNR006615"/>
    </source>
</evidence>
<dbReference type="SUPFAM" id="SSF55486">
    <property type="entry name" value="Metalloproteases ('zincins'), catalytic domain"/>
    <property type="match status" value="1"/>
</dbReference>
<comment type="similarity">
    <text evidence="1">Belongs to the peptidase M32 family.</text>
</comment>
<dbReference type="PANTHER" id="PTHR34217">
    <property type="entry name" value="METAL-DEPENDENT CARBOXYPEPTIDASE"/>
    <property type="match status" value="1"/>
</dbReference>
<evidence type="ECO:0000256" key="3">
    <source>
        <dbReference type="PIRSR" id="PIRSR006615-2"/>
    </source>
</evidence>
<organism evidence="4 5">
    <name type="scientific">Rubrivirga marina</name>
    <dbReference type="NCBI Taxonomy" id="1196024"/>
    <lineage>
        <taxon>Bacteria</taxon>
        <taxon>Pseudomonadati</taxon>
        <taxon>Rhodothermota</taxon>
        <taxon>Rhodothermia</taxon>
        <taxon>Rhodothermales</taxon>
        <taxon>Rubricoccaceae</taxon>
        <taxon>Rubrivirga</taxon>
    </lineage>
</organism>
<dbReference type="PROSITE" id="PS52034">
    <property type="entry name" value="PEPTIDASE_M32"/>
    <property type="match status" value="1"/>
</dbReference>
<feature type="binding site" evidence="2">
    <location>
        <position position="301"/>
    </location>
    <ligand>
        <name>Zn(2+)</name>
        <dbReference type="ChEBI" id="CHEBI:29105"/>
        <note>catalytic</note>
    </ligand>
</feature>
<keyword evidence="1" id="KW-0482">Metalloprotease</keyword>
<dbReference type="OrthoDB" id="9772308at2"/>
<sequence length="508" mass="55619">MPVPDALLQRLAEVADLAHAAAVLEWDQETYMPPGGAEARGRQVATLRRFAHERFVDERVGEWIEAGTAESDLDAALLRVTARDWRRATLLPSRLVSEKAEASARAKGAWKAAREADSFELFAPHLERILALAREEADLVRPLVAEERGPGYAPSGADARYDALLDAFEPGASASGVAAVFAELREGLVPLVAAVAGTEPPDDACLRQPFDADAQWAFGLDVAQQLGYSLDHGRQDRSAHPFTTAFGATDVRITTRVDPDFFPTAFFSTIHEAGHGIYEQGFAPELAGTPLADGASLGVHESQSRLYENLVARSAPFWTWAYPMLEARFPHLQDVPRDAFVRAVNRVEPSLIRVEADELTYHLHVLLRFELERAMLSGDLAVSDLPGAWNERMTESFGIAPPTDADGCLQDIHWSLGAVGYFPTYTLGTLMSAQLWTAADADLGGLDAQMERGEFDPLLGWLREHVHRWGRAKTAGQILRDATGSDLDAGPWLTYAREKVQRLYGVGA</sequence>
<name>A0A271IYW2_9BACT</name>
<dbReference type="AlphaFoldDB" id="A0A271IYW2"/>
<comment type="cofactor">
    <cofactor evidence="2">
        <name>Zn(2+)</name>
        <dbReference type="ChEBI" id="CHEBI:29105"/>
    </cofactor>
    <text evidence="2">Binds 1 zinc ion per subunit.</text>
</comment>
<dbReference type="GO" id="GO:0006508">
    <property type="term" value="P:proteolysis"/>
    <property type="evidence" value="ECO:0007669"/>
    <property type="project" value="UniProtKB-UniRule"/>
</dbReference>
<dbReference type="PIRSF" id="PIRSF006615">
    <property type="entry name" value="Zn_crbxpep_Taq"/>
    <property type="match status" value="1"/>
</dbReference>
<keyword evidence="1" id="KW-0645">Protease</keyword>
<comment type="caution">
    <text evidence="4">The sequence shown here is derived from an EMBL/GenBank/DDBJ whole genome shotgun (WGS) entry which is preliminary data.</text>
</comment>
<reference evidence="4 5" key="1">
    <citation type="submission" date="2016-11" db="EMBL/GenBank/DDBJ databases">
        <title>Study of marine rhodopsin-containing bacteria.</title>
        <authorList>
            <person name="Yoshizawa S."/>
            <person name="Kumagai Y."/>
            <person name="Kogure K."/>
        </authorList>
    </citation>
    <scope>NUCLEOTIDE SEQUENCE [LARGE SCALE GENOMIC DNA]</scope>
    <source>
        <strain evidence="4 5">SAORIC-28</strain>
    </source>
</reference>
<feature type="active site" description="Proton donor/acceptor" evidence="3">
    <location>
        <position position="272"/>
    </location>
</feature>
<keyword evidence="5" id="KW-1185">Reference proteome</keyword>
<dbReference type="GO" id="GO:0046872">
    <property type="term" value="F:metal ion binding"/>
    <property type="evidence" value="ECO:0007669"/>
    <property type="project" value="UniProtKB-KW"/>
</dbReference>
<dbReference type="PRINTS" id="PR00998">
    <property type="entry name" value="CRBOXYPTASET"/>
</dbReference>
<dbReference type="PANTHER" id="PTHR34217:SF1">
    <property type="entry name" value="CARBOXYPEPTIDASE 1"/>
    <property type="match status" value="1"/>
</dbReference>
<dbReference type="InterPro" id="IPR001333">
    <property type="entry name" value="Peptidase_M32_Taq"/>
</dbReference>
<keyword evidence="1" id="KW-0378">Hydrolase</keyword>
<keyword evidence="1 4" id="KW-0121">Carboxypeptidase</keyword>
<keyword evidence="2" id="KW-0862">Zinc</keyword>
<evidence type="ECO:0000256" key="2">
    <source>
        <dbReference type="PIRSR" id="PIRSR006615-1"/>
    </source>
</evidence>